<dbReference type="STRING" id="6689.A0A423TQT9"/>
<keyword evidence="3" id="KW-1185">Reference proteome</keyword>
<dbReference type="AlphaFoldDB" id="A0A423TQT9"/>
<dbReference type="PANTHER" id="PTHR20958:SF6">
    <property type="entry name" value="GLYCINE N-ACYLTRANSFERASE-LIKE PROTEIN"/>
    <property type="match status" value="1"/>
</dbReference>
<dbReference type="EMBL" id="QCYY01001327">
    <property type="protein sequence ID" value="ROT78826.1"/>
    <property type="molecule type" value="Genomic_DNA"/>
</dbReference>
<sequence length="476" mass="53273">MGRLQLQRLREEAEKLAEGKDWRGRIVKVVPGKGSVPEVRLPICRECGEELCQGLCKDYLYMNYTRLPVETHSGVPQTVFLLADHRQEFPLTLSALPLLIVGGKQWHFNATSRVAPSVATLSSSFLFHLPEGDIGVWVAMQFDDVSVRFLLPVESRHPFSHSHGTLGNDSRLRMGEPFAVVSEGAGLGGLAERIKGDLPVGEPVYNILLFHARGHSCAYTFYTLKDHPDTHVIMWRSKQDDTELGFHCRENEVELLKAALKQSLLFSWQAPFEIAYVPAYLIAAMQEVARHKTGCYLSETKCFVFSYKSPQDDEPLRCRAGLCVRRLGRAGVRRMLERSKFDQHRPLDATVRLAQGVASAGIYECLDAKFEEVIDPENVPVGADDETPLAWIGTMFYGGLAMLMTEEEHRGRGLGSLLTQVAAKMQAAQGYAPHVYVEIDNAVSSAMFSKLRGWRMTQRVSWMHPPFVQPADAPDT</sequence>
<comment type="caution">
    <text evidence="2">The sequence shown here is derived from an EMBL/GenBank/DDBJ whole genome shotgun (WGS) entry which is preliminary data.</text>
</comment>
<evidence type="ECO:0000313" key="3">
    <source>
        <dbReference type="Proteomes" id="UP000283509"/>
    </source>
</evidence>
<dbReference type="InterPro" id="IPR013653">
    <property type="entry name" value="GCN5-like_dom"/>
</dbReference>
<dbReference type="GO" id="GO:0016747">
    <property type="term" value="F:acyltransferase activity, transferring groups other than amino-acyl groups"/>
    <property type="evidence" value="ECO:0007669"/>
    <property type="project" value="InterPro"/>
</dbReference>
<dbReference type="InterPro" id="IPR053225">
    <property type="entry name" value="Acyl-CoA_N-acyltransferase"/>
</dbReference>
<dbReference type="Gene3D" id="3.40.630.30">
    <property type="match status" value="1"/>
</dbReference>
<dbReference type="PROSITE" id="PS51186">
    <property type="entry name" value="GNAT"/>
    <property type="match status" value="1"/>
</dbReference>
<dbReference type="InterPro" id="IPR000182">
    <property type="entry name" value="GNAT_dom"/>
</dbReference>
<dbReference type="PANTHER" id="PTHR20958">
    <property type="entry name" value="GLYCINE N-ACYLTRANSFERASE-LIKE PROTEIN"/>
    <property type="match status" value="1"/>
</dbReference>
<dbReference type="Proteomes" id="UP000283509">
    <property type="component" value="Unassembled WGS sequence"/>
</dbReference>
<reference evidence="2 3" key="2">
    <citation type="submission" date="2019-01" db="EMBL/GenBank/DDBJ databases">
        <title>The decoding of complex shrimp genome reveals the adaptation for benthos swimmer, frequently molting mechanism and breeding impact on genome.</title>
        <authorList>
            <person name="Sun Y."/>
            <person name="Gao Y."/>
            <person name="Yu Y."/>
        </authorList>
    </citation>
    <scope>NUCLEOTIDE SEQUENCE [LARGE SCALE GENOMIC DNA]</scope>
    <source>
        <tissue evidence="2">Muscle</tissue>
    </source>
</reference>
<gene>
    <name evidence="2" type="ORF">C7M84_002453</name>
</gene>
<evidence type="ECO:0000259" key="1">
    <source>
        <dbReference type="PROSITE" id="PS51186"/>
    </source>
</evidence>
<proteinExistence type="predicted"/>
<accession>A0A423TQT9</accession>
<organism evidence="2 3">
    <name type="scientific">Penaeus vannamei</name>
    <name type="common">Whiteleg shrimp</name>
    <name type="synonym">Litopenaeus vannamei</name>
    <dbReference type="NCBI Taxonomy" id="6689"/>
    <lineage>
        <taxon>Eukaryota</taxon>
        <taxon>Metazoa</taxon>
        <taxon>Ecdysozoa</taxon>
        <taxon>Arthropoda</taxon>
        <taxon>Crustacea</taxon>
        <taxon>Multicrustacea</taxon>
        <taxon>Malacostraca</taxon>
        <taxon>Eumalacostraca</taxon>
        <taxon>Eucarida</taxon>
        <taxon>Decapoda</taxon>
        <taxon>Dendrobranchiata</taxon>
        <taxon>Penaeoidea</taxon>
        <taxon>Penaeidae</taxon>
        <taxon>Penaeus</taxon>
    </lineage>
</organism>
<reference evidence="2 3" key="1">
    <citation type="submission" date="2018-04" db="EMBL/GenBank/DDBJ databases">
        <authorList>
            <person name="Zhang X."/>
            <person name="Yuan J."/>
            <person name="Li F."/>
            <person name="Xiang J."/>
        </authorList>
    </citation>
    <scope>NUCLEOTIDE SEQUENCE [LARGE SCALE GENOMIC DNA]</scope>
    <source>
        <tissue evidence="2">Muscle</tissue>
    </source>
</reference>
<dbReference type="InterPro" id="IPR016181">
    <property type="entry name" value="Acyl_CoA_acyltransferase"/>
</dbReference>
<name>A0A423TQT9_PENVA</name>
<protein>
    <submittedName>
        <fullName evidence="2">Putative glycine N-acyltransferase-like isoform X2</fullName>
    </submittedName>
</protein>
<keyword evidence="2" id="KW-0012">Acyltransferase</keyword>
<keyword evidence="2" id="KW-0808">Transferase</keyword>
<dbReference type="Pfam" id="PF08445">
    <property type="entry name" value="FR47"/>
    <property type="match status" value="1"/>
</dbReference>
<dbReference type="OrthoDB" id="6336073at2759"/>
<dbReference type="SUPFAM" id="SSF55729">
    <property type="entry name" value="Acyl-CoA N-acyltransferases (Nat)"/>
    <property type="match status" value="1"/>
</dbReference>
<evidence type="ECO:0000313" key="2">
    <source>
        <dbReference type="EMBL" id="ROT78826.1"/>
    </source>
</evidence>
<feature type="domain" description="N-acetyltransferase" evidence="1">
    <location>
        <begin position="330"/>
        <end position="472"/>
    </location>
</feature>